<keyword evidence="3" id="KW-1185">Reference proteome</keyword>
<dbReference type="AlphaFoldDB" id="A0A1M6L029"/>
<feature type="transmembrane region" description="Helical" evidence="1">
    <location>
        <begin position="32"/>
        <end position="49"/>
    </location>
</feature>
<feature type="transmembrane region" description="Helical" evidence="1">
    <location>
        <begin position="7"/>
        <end position="26"/>
    </location>
</feature>
<dbReference type="Gene3D" id="3.40.50.1400">
    <property type="match status" value="1"/>
</dbReference>
<dbReference type="GO" id="GO:0004325">
    <property type="term" value="F:ferrochelatase activity"/>
    <property type="evidence" value="ECO:0007669"/>
    <property type="project" value="InterPro"/>
</dbReference>
<dbReference type="GO" id="GO:0006783">
    <property type="term" value="P:heme biosynthetic process"/>
    <property type="evidence" value="ECO:0007669"/>
    <property type="project" value="InterPro"/>
</dbReference>
<proteinExistence type="predicted"/>
<dbReference type="Proteomes" id="UP000184082">
    <property type="component" value="Unassembled WGS sequence"/>
</dbReference>
<evidence type="ECO:0000313" key="3">
    <source>
        <dbReference type="Proteomes" id="UP000184082"/>
    </source>
</evidence>
<dbReference type="RefSeq" id="WP_072965335.1">
    <property type="nucleotide sequence ID" value="NZ_FRAJ01000003.1"/>
</dbReference>
<protein>
    <submittedName>
        <fullName evidence="2">Ferrochelatase</fullName>
    </submittedName>
</protein>
<gene>
    <name evidence="2" type="ORF">SAMN02745883_00022</name>
</gene>
<reference evidence="2 3" key="1">
    <citation type="submission" date="2016-11" db="EMBL/GenBank/DDBJ databases">
        <authorList>
            <person name="Jaros S."/>
            <person name="Januszkiewicz K."/>
            <person name="Wedrychowicz H."/>
        </authorList>
    </citation>
    <scope>NUCLEOTIDE SEQUENCE [LARGE SCALE GENOMIC DNA]</scope>
    <source>
        <strain evidence="2 3">DSM 14501</strain>
    </source>
</reference>
<accession>A0A1M6L029</accession>
<keyword evidence="1" id="KW-0812">Transmembrane</keyword>
<dbReference type="SUPFAM" id="SSF53800">
    <property type="entry name" value="Chelatase"/>
    <property type="match status" value="1"/>
</dbReference>
<feature type="transmembrane region" description="Helical" evidence="1">
    <location>
        <begin position="56"/>
        <end position="78"/>
    </location>
</feature>
<evidence type="ECO:0000313" key="2">
    <source>
        <dbReference type="EMBL" id="SHJ64560.1"/>
    </source>
</evidence>
<dbReference type="InterPro" id="IPR001015">
    <property type="entry name" value="Ferrochelatase"/>
</dbReference>
<keyword evidence="1" id="KW-0472">Membrane</keyword>
<dbReference type="STRING" id="1121266.SAMN02745883_00022"/>
<dbReference type="Pfam" id="PF00762">
    <property type="entry name" value="Ferrochelatase"/>
    <property type="match status" value="1"/>
</dbReference>
<name>A0A1M6L029_9FIRM</name>
<dbReference type="EMBL" id="FRAJ01000003">
    <property type="protein sequence ID" value="SHJ64560.1"/>
    <property type="molecule type" value="Genomic_DNA"/>
</dbReference>
<organism evidence="2 3">
    <name type="scientific">Caminicella sporogenes DSM 14501</name>
    <dbReference type="NCBI Taxonomy" id="1121266"/>
    <lineage>
        <taxon>Bacteria</taxon>
        <taxon>Bacillati</taxon>
        <taxon>Bacillota</taxon>
        <taxon>Clostridia</taxon>
        <taxon>Peptostreptococcales</taxon>
        <taxon>Caminicellaceae</taxon>
        <taxon>Caminicella</taxon>
    </lineage>
</organism>
<sequence length="383" mass="44643">MNFYNKFLLLLKSLILGILLVCFLIFNGIFEKMTIVIIVLIIVNIIKTFKLNIQYIIRLILGLIVGYVIFSIIIYFHVVKYNEYFLNIGNEFLNEKNCGVLIVSDGEASIFDSYLILKCCYKESNFLELIVAPFKVFKYKLAYEKLGKSDYINLIENLKEKLQNRLGEGYDIYISYLNVKPYFEKEICRLSEKYDKLIVVPLYLTENKELKEIKEVLKNYSDDSIFIKIIPSFWESEKLNRQIAKKILSNIGEDEKKLVGIVIVNSDKYSNKNQIIIFINKLIKNLKKEGFDSNKIVYTDLNKDIDLLLQAISNIREKGISEIIVVSISDITDKILVQSNVKQLIKKISKREGIRIIYLNGWGIGENLLNELEYKIRLLNLQD</sequence>
<keyword evidence="1" id="KW-1133">Transmembrane helix</keyword>
<evidence type="ECO:0000256" key="1">
    <source>
        <dbReference type="SAM" id="Phobius"/>
    </source>
</evidence>